<keyword evidence="5 8" id="KW-0812">Transmembrane</keyword>
<feature type="transmembrane region" description="Helical" evidence="8">
    <location>
        <begin position="218"/>
        <end position="240"/>
    </location>
</feature>
<evidence type="ECO:0000256" key="3">
    <source>
        <dbReference type="ARBA" id="ARBA00022448"/>
    </source>
</evidence>
<gene>
    <name evidence="9" type="ORF">JOC86_002167</name>
</gene>
<evidence type="ECO:0000256" key="1">
    <source>
        <dbReference type="ARBA" id="ARBA00004141"/>
    </source>
</evidence>
<comment type="subcellular location">
    <subcellularLocation>
        <location evidence="1">Membrane</location>
        <topology evidence="1">Multi-pass membrane protein</topology>
    </subcellularLocation>
</comment>
<dbReference type="Gene3D" id="1.20.1740.10">
    <property type="entry name" value="Amino acid/polyamine transporter I"/>
    <property type="match status" value="1"/>
</dbReference>
<dbReference type="InterPro" id="IPR004761">
    <property type="entry name" value="Spore_GerAB"/>
</dbReference>
<feature type="transmembrane region" description="Helical" evidence="8">
    <location>
        <begin position="312"/>
        <end position="331"/>
    </location>
</feature>
<name>A0ABS2NCT7_9BACI</name>
<accession>A0ABS2NCT7</accession>
<feature type="transmembrane region" description="Helical" evidence="8">
    <location>
        <begin position="187"/>
        <end position="206"/>
    </location>
</feature>
<keyword evidence="7 8" id="KW-0472">Membrane</keyword>
<proteinExistence type="inferred from homology"/>
<evidence type="ECO:0000256" key="4">
    <source>
        <dbReference type="ARBA" id="ARBA00022544"/>
    </source>
</evidence>
<sequence length="374" mass="42537">MIENFKISARQFMILVLLYSVGTVILHTPAPLAGYAKQDAWLSSTLGACIGLTFVWLYIRIGRLYPDITLDQVIEKVFGRWIGKAVNFTLFFWAFSTAAEIIFYVGDFIKIFWMPETPIAMLNILFILIVVMAVRLGIETFTRSVEILFIPFILLLIILILTILPHADVHNIQPVLEEGFKPVIQATFFYVSVFSMSPIMFLMIFPSKINQRSQGEKAFYMGTLIGGIILVIVILLNLLVLGPNLTANNIAPSYVLAKKINIGNFIMRIEAVLAVTWVITTYIRAVVYFYVSVVVFANLFNIKDHHPFATPLGMMMTLLSLIVYPNVQVVMEYNKEIWMFYAATFGLVLPILLLSVTKIKKVIKKRHQSENQIY</sequence>
<feature type="transmembrane region" description="Helical" evidence="8">
    <location>
        <begin position="119"/>
        <end position="138"/>
    </location>
</feature>
<dbReference type="RefSeq" id="WP_205171958.1">
    <property type="nucleotide sequence ID" value="NZ_JAFBDZ010000002.1"/>
</dbReference>
<evidence type="ECO:0000313" key="10">
    <source>
        <dbReference type="Proteomes" id="UP001646157"/>
    </source>
</evidence>
<dbReference type="PANTHER" id="PTHR34975:SF2">
    <property type="entry name" value="SPORE GERMINATION PROTEIN A2"/>
    <property type="match status" value="1"/>
</dbReference>
<evidence type="ECO:0000256" key="2">
    <source>
        <dbReference type="ARBA" id="ARBA00007998"/>
    </source>
</evidence>
<keyword evidence="4" id="KW-0309">Germination</keyword>
<organism evidence="9 10">
    <name type="scientific">Rossellomorea pakistanensis</name>
    <dbReference type="NCBI Taxonomy" id="992288"/>
    <lineage>
        <taxon>Bacteria</taxon>
        <taxon>Bacillati</taxon>
        <taxon>Bacillota</taxon>
        <taxon>Bacilli</taxon>
        <taxon>Bacillales</taxon>
        <taxon>Bacillaceae</taxon>
        <taxon>Rossellomorea</taxon>
    </lineage>
</organism>
<feature type="transmembrane region" description="Helical" evidence="8">
    <location>
        <begin position="90"/>
        <end position="113"/>
    </location>
</feature>
<evidence type="ECO:0000256" key="5">
    <source>
        <dbReference type="ARBA" id="ARBA00022692"/>
    </source>
</evidence>
<feature type="transmembrane region" description="Helical" evidence="8">
    <location>
        <begin position="40"/>
        <end position="59"/>
    </location>
</feature>
<protein>
    <submittedName>
        <fullName evidence="9">Spore germination protein KB</fullName>
    </submittedName>
</protein>
<dbReference type="EMBL" id="JAFBDZ010000002">
    <property type="protein sequence ID" value="MBM7585625.1"/>
    <property type="molecule type" value="Genomic_DNA"/>
</dbReference>
<dbReference type="PANTHER" id="PTHR34975">
    <property type="entry name" value="SPORE GERMINATION PROTEIN A2"/>
    <property type="match status" value="1"/>
</dbReference>
<keyword evidence="6 8" id="KW-1133">Transmembrane helix</keyword>
<evidence type="ECO:0000313" key="9">
    <source>
        <dbReference type="EMBL" id="MBM7585625.1"/>
    </source>
</evidence>
<reference evidence="9 10" key="1">
    <citation type="submission" date="2021-01" db="EMBL/GenBank/DDBJ databases">
        <title>Genomic Encyclopedia of Type Strains, Phase IV (KMG-IV): sequencing the most valuable type-strain genomes for metagenomic binning, comparative biology and taxonomic classification.</title>
        <authorList>
            <person name="Goeker M."/>
        </authorList>
    </citation>
    <scope>NUCLEOTIDE SEQUENCE [LARGE SCALE GENOMIC DNA]</scope>
    <source>
        <strain evidence="9 10">DSM 24834</strain>
    </source>
</reference>
<dbReference type="Proteomes" id="UP001646157">
    <property type="component" value="Unassembled WGS sequence"/>
</dbReference>
<dbReference type="Pfam" id="PF03845">
    <property type="entry name" value="Spore_permease"/>
    <property type="match status" value="1"/>
</dbReference>
<keyword evidence="10" id="KW-1185">Reference proteome</keyword>
<evidence type="ECO:0000256" key="8">
    <source>
        <dbReference type="SAM" id="Phobius"/>
    </source>
</evidence>
<feature type="transmembrane region" description="Helical" evidence="8">
    <location>
        <begin position="12"/>
        <end position="34"/>
    </location>
</feature>
<comment type="similarity">
    <text evidence="2">Belongs to the amino acid-polyamine-organocation (APC) superfamily. Spore germination protein (SGP) (TC 2.A.3.9) family.</text>
</comment>
<feature type="transmembrane region" description="Helical" evidence="8">
    <location>
        <begin position="337"/>
        <end position="356"/>
    </location>
</feature>
<dbReference type="NCBIfam" id="TIGR00912">
    <property type="entry name" value="2A0309"/>
    <property type="match status" value="1"/>
</dbReference>
<evidence type="ECO:0000256" key="6">
    <source>
        <dbReference type="ARBA" id="ARBA00022989"/>
    </source>
</evidence>
<feature type="transmembrane region" description="Helical" evidence="8">
    <location>
        <begin position="274"/>
        <end position="300"/>
    </location>
</feature>
<comment type="caution">
    <text evidence="9">The sequence shown here is derived from an EMBL/GenBank/DDBJ whole genome shotgun (WGS) entry which is preliminary data.</text>
</comment>
<keyword evidence="3" id="KW-0813">Transport</keyword>
<evidence type="ECO:0000256" key="7">
    <source>
        <dbReference type="ARBA" id="ARBA00023136"/>
    </source>
</evidence>
<feature type="transmembrane region" description="Helical" evidence="8">
    <location>
        <begin position="145"/>
        <end position="167"/>
    </location>
</feature>